<dbReference type="AlphaFoldDB" id="A0A385SXR8"/>
<proteinExistence type="predicted"/>
<feature type="signal peptide" evidence="1">
    <location>
        <begin position="1"/>
        <end position="32"/>
    </location>
</feature>
<evidence type="ECO:0000313" key="2">
    <source>
        <dbReference type="EMBL" id="AYB34845.1"/>
    </source>
</evidence>
<accession>A0A385SXR8</accession>
<evidence type="ECO:0008006" key="4">
    <source>
        <dbReference type="Google" id="ProtNLM"/>
    </source>
</evidence>
<dbReference type="Proteomes" id="UP000266183">
    <property type="component" value="Chromosome"/>
</dbReference>
<keyword evidence="3" id="KW-1185">Reference proteome</keyword>
<protein>
    <recommendedName>
        <fullName evidence="4">DUF3299 domain-containing protein</fullName>
    </recommendedName>
</protein>
<feature type="chain" id="PRO_5017447337" description="DUF3299 domain-containing protein" evidence="1">
    <location>
        <begin position="33"/>
        <end position="160"/>
    </location>
</feature>
<dbReference type="EMBL" id="CP032382">
    <property type="protein sequence ID" value="AYB34845.1"/>
    <property type="molecule type" value="Genomic_DNA"/>
</dbReference>
<name>A0A385SXR8_9BACT</name>
<reference evidence="3" key="1">
    <citation type="submission" date="2018-09" db="EMBL/GenBank/DDBJ databases">
        <title>Chryseolinea sp. KIS68-18 isolated from soil.</title>
        <authorList>
            <person name="Weon H.-Y."/>
            <person name="Kwon S.-W."/>
            <person name="Lee S.A."/>
        </authorList>
    </citation>
    <scope>NUCLEOTIDE SEQUENCE [LARGE SCALE GENOMIC DNA]</scope>
    <source>
        <strain evidence="3">KIS68-18</strain>
    </source>
</reference>
<organism evidence="2 3">
    <name type="scientific">Chryseolinea soli</name>
    <dbReference type="NCBI Taxonomy" id="2321403"/>
    <lineage>
        <taxon>Bacteria</taxon>
        <taxon>Pseudomonadati</taxon>
        <taxon>Bacteroidota</taxon>
        <taxon>Cytophagia</taxon>
        <taxon>Cytophagales</taxon>
        <taxon>Fulvivirgaceae</taxon>
        <taxon>Chryseolinea</taxon>
    </lineage>
</organism>
<dbReference type="KEGG" id="chk:D4L85_31575"/>
<sequence length="160" mass="17940">MQVFVVMQRTGRRIYRGYILIFALLCFPAAFAQSGAVDGWPIFAKVKFTSRLFKKLNEYYLVPFFDQRITSLAGTEITVKGHYIPFDGPRDQIIISKSPLASCFFCGGAGPESVAEAILKSKAPKLKSDQTITVKGKLKLNDKDINHMNFILVEAEIIEN</sequence>
<evidence type="ECO:0000256" key="1">
    <source>
        <dbReference type="SAM" id="SignalP"/>
    </source>
</evidence>
<evidence type="ECO:0000313" key="3">
    <source>
        <dbReference type="Proteomes" id="UP000266183"/>
    </source>
</evidence>
<gene>
    <name evidence="2" type="ORF">D4L85_31575</name>
</gene>
<keyword evidence="1" id="KW-0732">Signal</keyword>